<dbReference type="RefSeq" id="WP_111500483.1">
    <property type="nucleotide sequence ID" value="NZ_QKYN01000037.1"/>
</dbReference>
<reference evidence="2 3" key="1">
    <citation type="submission" date="2018-06" db="EMBL/GenBank/DDBJ databases">
        <title>Streptacidiphilus pinicola sp. nov., isolated from pine grove soil.</title>
        <authorList>
            <person name="Roh S.G."/>
            <person name="Park S."/>
            <person name="Kim M.-K."/>
            <person name="Yun B.-R."/>
            <person name="Park J."/>
            <person name="Kim M.J."/>
            <person name="Kim Y.S."/>
            <person name="Kim S.B."/>
        </authorList>
    </citation>
    <scope>NUCLEOTIDE SEQUENCE [LARGE SCALE GENOMIC DNA]</scope>
    <source>
        <strain evidence="2 3">MMS16-CNU450</strain>
    </source>
</reference>
<evidence type="ECO:0000313" key="3">
    <source>
        <dbReference type="Proteomes" id="UP000248889"/>
    </source>
</evidence>
<evidence type="ECO:0000313" key="2">
    <source>
        <dbReference type="EMBL" id="RAG85781.1"/>
    </source>
</evidence>
<dbReference type="Pfam" id="PF12902">
    <property type="entry name" value="Ferritin-like"/>
    <property type="match status" value="1"/>
</dbReference>
<protein>
    <recommendedName>
        <fullName evidence="1">Iminophenyl-pyruvate dimer synthase domain-containing protein</fullName>
    </recommendedName>
</protein>
<dbReference type="Gene3D" id="1.20.1260.10">
    <property type="match status" value="1"/>
</dbReference>
<proteinExistence type="predicted"/>
<sequence>MTVDAPAPISTLKDLKAALQLAIGLELSTIPVYLTALYSLKEGHNTDVAVAIRSVVMEEMLHMTLAANVLNALGEVPCTAPVDFQSRRNLSPIPAYPLESPLVSGIGKLDLRPLTPEAVAGFVRIEHPLHGAAELADIPLSSSGYRTIGQFYNAIDHALGDRTVCPDDAFEPLRQVPGSAYYGGAGRVIEVTDRETARQAVRTILDQGEGLPEEYLHEPAKKVTDADRLGSGWQMYSHYARFREIQTGRRFRTDQLAEDPPAGAMLLVDYSAVHPALSVPRNFHTLGSSEAAALDAFDLAYSELVDDVYLAFARRPRQVSSPPVADPGRDRPTLQPAVHGMYALKIRAITLMRTPNPAAPGRTLCPRFAYVPPGGDRDKLVQDVATMRGLHR</sequence>
<feature type="domain" description="Iminophenyl-pyruvate dimer synthase" evidence="1">
    <location>
        <begin position="19"/>
        <end position="246"/>
    </location>
</feature>
<dbReference type="InterPro" id="IPR012347">
    <property type="entry name" value="Ferritin-like"/>
</dbReference>
<accession>A0A2X0IRE1</accession>
<dbReference type="OrthoDB" id="9800162at2"/>
<dbReference type="PANTHER" id="PTHR34400">
    <property type="match status" value="1"/>
</dbReference>
<dbReference type="PANTHER" id="PTHR34400:SF4">
    <property type="entry name" value="MEMBRANE PROTEIN"/>
    <property type="match status" value="1"/>
</dbReference>
<organism evidence="2 3">
    <name type="scientific">Streptacidiphilus pinicola</name>
    <dbReference type="NCBI Taxonomy" id="2219663"/>
    <lineage>
        <taxon>Bacteria</taxon>
        <taxon>Bacillati</taxon>
        <taxon>Actinomycetota</taxon>
        <taxon>Actinomycetes</taxon>
        <taxon>Kitasatosporales</taxon>
        <taxon>Streptomycetaceae</taxon>
        <taxon>Streptacidiphilus</taxon>
    </lineage>
</organism>
<evidence type="ECO:0000259" key="1">
    <source>
        <dbReference type="Pfam" id="PF12902"/>
    </source>
</evidence>
<keyword evidence="3" id="KW-1185">Reference proteome</keyword>
<dbReference type="EMBL" id="QKYN01000037">
    <property type="protein sequence ID" value="RAG85781.1"/>
    <property type="molecule type" value="Genomic_DNA"/>
</dbReference>
<dbReference type="SUPFAM" id="SSF47240">
    <property type="entry name" value="Ferritin-like"/>
    <property type="match status" value="1"/>
</dbReference>
<dbReference type="Proteomes" id="UP000248889">
    <property type="component" value="Unassembled WGS sequence"/>
</dbReference>
<dbReference type="InterPro" id="IPR009078">
    <property type="entry name" value="Ferritin-like_SF"/>
</dbReference>
<dbReference type="InterPro" id="IPR026820">
    <property type="entry name" value="VioB/RebD_dom"/>
</dbReference>
<name>A0A2X0IRE1_9ACTN</name>
<comment type="caution">
    <text evidence="2">The sequence shown here is derived from an EMBL/GenBank/DDBJ whole genome shotgun (WGS) entry which is preliminary data.</text>
</comment>
<dbReference type="AlphaFoldDB" id="A0A2X0IRE1"/>
<gene>
    <name evidence="2" type="ORF">DN069_09745</name>
</gene>